<sequence>MHSNCTRGLRLLLIFYSICIILIKLFSVEGIEKERDIWEKTRDCLKKIWYSLFSILFEVMTSGSFPKFKHFVHDLSATELLV</sequence>
<keyword evidence="1" id="KW-0472">Membrane</keyword>
<keyword evidence="1" id="KW-0812">Transmembrane</keyword>
<dbReference type="AlphaFoldDB" id="A0A420IPV9"/>
<reference evidence="2 3" key="1">
    <citation type="journal article" date="2018" name="BMC Genomics">
        <title>Comparative genome analyses reveal sequence features reflecting distinct modes of host-adaptation between dicot and monocot powdery mildew.</title>
        <authorList>
            <person name="Wu Y."/>
            <person name="Ma X."/>
            <person name="Pan Z."/>
            <person name="Kale S.D."/>
            <person name="Song Y."/>
            <person name="King H."/>
            <person name="Zhang Q."/>
            <person name="Presley C."/>
            <person name="Deng X."/>
            <person name="Wei C.I."/>
            <person name="Xiao S."/>
        </authorList>
    </citation>
    <scope>NUCLEOTIDE SEQUENCE [LARGE SCALE GENOMIC DNA]</scope>
    <source>
        <strain evidence="2">UMSG3</strain>
    </source>
</reference>
<keyword evidence="1" id="KW-1133">Transmembrane helix</keyword>
<evidence type="ECO:0000313" key="2">
    <source>
        <dbReference type="EMBL" id="RKF76599.1"/>
    </source>
</evidence>
<accession>A0A420IPV9</accession>
<dbReference type="EMBL" id="MCBQ01007801">
    <property type="protein sequence ID" value="RKF76599.1"/>
    <property type="molecule type" value="Genomic_DNA"/>
</dbReference>
<gene>
    <name evidence="2" type="ORF">GcM3_03228</name>
</gene>
<protein>
    <submittedName>
        <fullName evidence="2">Uncharacterized protein</fullName>
    </submittedName>
</protein>
<evidence type="ECO:0000313" key="3">
    <source>
        <dbReference type="Proteomes" id="UP000283383"/>
    </source>
</evidence>
<keyword evidence="3" id="KW-1185">Reference proteome</keyword>
<dbReference type="Proteomes" id="UP000283383">
    <property type="component" value="Unassembled WGS sequence"/>
</dbReference>
<feature type="transmembrane region" description="Helical" evidence="1">
    <location>
        <begin position="48"/>
        <end position="65"/>
    </location>
</feature>
<feature type="transmembrane region" description="Helical" evidence="1">
    <location>
        <begin position="9"/>
        <end position="28"/>
    </location>
</feature>
<organism evidence="2 3">
    <name type="scientific">Golovinomyces cichoracearum</name>
    <dbReference type="NCBI Taxonomy" id="62708"/>
    <lineage>
        <taxon>Eukaryota</taxon>
        <taxon>Fungi</taxon>
        <taxon>Dikarya</taxon>
        <taxon>Ascomycota</taxon>
        <taxon>Pezizomycotina</taxon>
        <taxon>Leotiomycetes</taxon>
        <taxon>Erysiphales</taxon>
        <taxon>Erysiphaceae</taxon>
        <taxon>Golovinomyces</taxon>
    </lineage>
</organism>
<comment type="caution">
    <text evidence="2">The sequence shown here is derived from an EMBL/GenBank/DDBJ whole genome shotgun (WGS) entry which is preliminary data.</text>
</comment>
<name>A0A420IPV9_9PEZI</name>
<proteinExistence type="predicted"/>
<evidence type="ECO:0000256" key="1">
    <source>
        <dbReference type="SAM" id="Phobius"/>
    </source>
</evidence>